<dbReference type="InterPro" id="IPR029069">
    <property type="entry name" value="HotDog_dom_sf"/>
</dbReference>
<name>F1YNV6_9ACTN</name>
<dbReference type="InterPro" id="IPR039569">
    <property type="entry name" value="FAS1-like_DH_region"/>
</dbReference>
<dbReference type="Gene3D" id="3.10.129.10">
    <property type="entry name" value="Hotdog Thioesterase"/>
    <property type="match status" value="1"/>
</dbReference>
<dbReference type="AlphaFoldDB" id="F1YNV6"/>
<dbReference type="SUPFAM" id="SSF54637">
    <property type="entry name" value="Thioesterase/thiol ester dehydrase-isomerase"/>
    <property type="match status" value="1"/>
</dbReference>
<dbReference type="OrthoDB" id="4275032at2"/>
<dbReference type="STRING" id="644548.SCNU_18027"/>
<reference evidence="2 3" key="1">
    <citation type="journal article" date="2011" name="J. Bacteriol.">
        <title>Draft Genome Sequence of Gordonia neofelifaecis NRRL B-59395, a Cholesterol-Degrading Actinomycete.</title>
        <authorList>
            <person name="Ge F."/>
            <person name="Li W."/>
            <person name="Chen G."/>
            <person name="Liu Y."/>
            <person name="Zhang G."/>
            <person name="Yong B."/>
            <person name="Wang Q."/>
            <person name="Wang N."/>
            <person name="Huang Z."/>
            <person name="Li W."/>
            <person name="Wang J."/>
            <person name="Wu C."/>
            <person name="Xie Q."/>
            <person name="Liu G."/>
        </authorList>
    </citation>
    <scope>NUCLEOTIDE SEQUENCE [LARGE SCALE GENOMIC DNA]</scope>
    <source>
        <strain evidence="2 3">NRRL B-59395</strain>
    </source>
</reference>
<sequence length="183" mass="20488">MADLEARLQRFVGREAEPRRTARYRVNDAMIRNWVEALDDYNPVYIDRAAAVETGRDTVVCPPAMVSTWVMSGLRRYREVQALRARGEAEPSAYSEMLGLLDAHGFTAVVATDVEQDYAREIRPGDHVVADYLIESVSGRKSTALGDGHFITLAKTYLESETGDVLCTERFRLLRYAPTAAAQ</sequence>
<dbReference type="Pfam" id="PF13452">
    <property type="entry name" value="FAS1_DH_region"/>
    <property type="match status" value="1"/>
</dbReference>
<accession>F1YNV6</accession>
<dbReference type="Proteomes" id="UP000035065">
    <property type="component" value="Unassembled WGS sequence"/>
</dbReference>
<evidence type="ECO:0000313" key="3">
    <source>
        <dbReference type="Proteomes" id="UP000035065"/>
    </source>
</evidence>
<dbReference type="RefSeq" id="WP_009680798.1">
    <property type="nucleotide sequence ID" value="NZ_AEUD01000020.1"/>
</dbReference>
<dbReference type="eggNOG" id="COG2030">
    <property type="taxonomic scope" value="Bacteria"/>
</dbReference>
<dbReference type="EMBL" id="AEUD01000020">
    <property type="protein sequence ID" value="EGD53575.1"/>
    <property type="molecule type" value="Genomic_DNA"/>
</dbReference>
<comment type="caution">
    <text evidence="2">The sequence shown here is derived from an EMBL/GenBank/DDBJ whole genome shotgun (WGS) entry which is preliminary data.</text>
</comment>
<protein>
    <recommendedName>
        <fullName evidence="1">FAS1-like dehydratase domain-containing protein</fullName>
    </recommendedName>
</protein>
<keyword evidence="3" id="KW-1185">Reference proteome</keyword>
<organism evidence="2 3">
    <name type="scientific">Gordonia neofelifaecis NRRL B-59395</name>
    <dbReference type="NCBI Taxonomy" id="644548"/>
    <lineage>
        <taxon>Bacteria</taxon>
        <taxon>Bacillati</taxon>
        <taxon>Actinomycetota</taxon>
        <taxon>Actinomycetes</taxon>
        <taxon>Mycobacteriales</taxon>
        <taxon>Gordoniaceae</taxon>
        <taxon>Gordonia</taxon>
    </lineage>
</organism>
<feature type="domain" description="FAS1-like dehydratase" evidence="1">
    <location>
        <begin position="11"/>
        <end position="165"/>
    </location>
</feature>
<gene>
    <name evidence="2" type="ORF">SCNU_18027</name>
</gene>
<proteinExistence type="predicted"/>
<evidence type="ECO:0000313" key="2">
    <source>
        <dbReference type="EMBL" id="EGD53575.1"/>
    </source>
</evidence>
<evidence type="ECO:0000259" key="1">
    <source>
        <dbReference type="Pfam" id="PF13452"/>
    </source>
</evidence>